<dbReference type="Pfam" id="PF02410">
    <property type="entry name" value="RsfS"/>
    <property type="match status" value="1"/>
</dbReference>
<dbReference type="AlphaFoldDB" id="A0A3G1L273"/>
<dbReference type="InterPro" id="IPR043519">
    <property type="entry name" value="NT_sf"/>
</dbReference>
<dbReference type="Gene3D" id="3.30.460.10">
    <property type="entry name" value="Beta Polymerase, domain 2"/>
    <property type="match status" value="1"/>
</dbReference>
<dbReference type="PANTHER" id="PTHR21043">
    <property type="entry name" value="IOJAP SUPERFAMILY ORTHOLOG"/>
    <property type="match status" value="1"/>
</dbReference>
<proteinExistence type="inferred from homology"/>
<dbReference type="PANTHER" id="PTHR21043:SF0">
    <property type="entry name" value="MITOCHONDRIAL ASSEMBLY OF RIBOSOMAL LARGE SUBUNIT PROTEIN 1"/>
    <property type="match status" value="1"/>
</dbReference>
<comment type="subcellular location">
    <subcellularLocation>
        <location evidence="2">Cytoplasm</location>
    </subcellularLocation>
</comment>
<sequence length="111" mass="12556">MACAASAEDKKGKNIVIMNLQGISIIADYFVVCTGSNAIQVKAISDHTHEKLSLEGLSPLRTEGLRDARWVLMDFGTVVVHIFQEEERLYYNLERLWGDAKFTYYGEQQAK</sequence>
<keyword evidence="2" id="KW-0678">Repressor</keyword>
<dbReference type="HAMAP" id="MF_01477">
    <property type="entry name" value="Iojap_RsfS"/>
    <property type="match status" value="1"/>
</dbReference>
<comment type="function">
    <text evidence="2">Functions as a ribosomal silencing factor. Interacts with ribosomal protein uL14 (rplN), blocking formation of intersubunit bridge B8. Prevents association of the 30S and 50S ribosomal subunits and the formation of functional ribosomes, thus repressing translation.</text>
</comment>
<keyword evidence="2" id="KW-0963">Cytoplasm</keyword>
<organism evidence="3 4">
    <name type="scientific">Formimonas warabiya</name>
    <dbReference type="NCBI Taxonomy" id="1761012"/>
    <lineage>
        <taxon>Bacteria</taxon>
        <taxon>Bacillati</taxon>
        <taxon>Bacillota</taxon>
        <taxon>Clostridia</taxon>
        <taxon>Eubacteriales</taxon>
        <taxon>Peptococcaceae</taxon>
        <taxon>Candidatus Formimonas</taxon>
    </lineage>
</organism>
<dbReference type="KEGG" id="fwa:DCMF_12380"/>
<keyword evidence="4" id="KW-1185">Reference proteome</keyword>
<dbReference type="EMBL" id="CP017634">
    <property type="protein sequence ID" value="ATW28565.1"/>
    <property type="molecule type" value="Genomic_DNA"/>
</dbReference>
<dbReference type="NCBIfam" id="TIGR00090">
    <property type="entry name" value="rsfS_iojap_ybeB"/>
    <property type="match status" value="1"/>
</dbReference>
<evidence type="ECO:0000313" key="4">
    <source>
        <dbReference type="Proteomes" id="UP000323521"/>
    </source>
</evidence>
<dbReference type="GO" id="GO:0090071">
    <property type="term" value="P:negative regulation of ribosome biogenesis"/>
    <property type="evidence" value="ECO:0007669"/>
    <property type="project" value="UniProtKB-UniRule"/>
</dbReference>
<dbReference type="InterPro" id="IPR004394">
    <property type="entry name" value="Iojap/RsfS/C7orf30"/>
</dbReference>
<evidence type="ECO:0000256" key="2">
    <source>
        <dbReference type="HAMAP-Rule" id="MF_01477"/>
    </source>
</evidence>
<comment type="similarity">
    <text evidence="1 2">Belongs to the Iojap/RsfS family.</text>
</comment>
<evidence type="ECO:0000256" key="1">
    <source>
        <dbReference type="ARBA" id="ARBA00010574"/>
    </source>
</evidence>
<name>A0A3G1L273_FORW1</name>
<dbReference type="GO" id="GO:0043023">
    <property type="term" value="F:ribosomal large subunit binding"/>
    <property type="evidence" value="ECO:0007669"/>
    <property type="project" value="TreeGrafter"/>
</dbReference>
<dbReference type="GO" id="GO:0042256">
    <property type="term" value="P:cytosolic ribosome assembly"/>
    <property type="evidence" value="ECO:0007669"/>
    <property type="project" value="UniProtKB-UniRule"/>
</dbReference>
<dbReference type="Proteomes" id="UP000323521">
    <property type="component" value="Chromosome"/>
</dbReference>
<dbReference type="SUPFAM" id="SSF81301">
    <property type="entry name" value="Nucleotidyltransferase"/>
    <property type="match status" value="1"/>
</dbReference>
<evidence type="ECO:0000313" key="3">
    <source>
        <dbReference type="EMBL" id="ATW28565.1"/>
    </source>
</evidence>
<accession>A0A3G1L273</accession>
<comment type="subunit">
    <text evidence="2">Interacts with ribosomal protein uL14 (rplN).</text>
</comment>
<reference evidence="3 4" key="1">
    <citation type="submission" date="2016-10" db="EMBL/GenBank/DDBJ databases">
        <title>Complete Genome Sequence of Peptococcaceae strain DCMF.</title>
        <authorList>
            <person name="Edwards R.J."/>
            <person name="Holland S.I."/>
            <person name="Deshpande N.P."/>
            <person name="Wong Y.K."/>
            <person name="Ertan H."/>
            <person name="Manefield M."/>
            <person name="Russell T.L."/>
            <person name="Lee M.J."/>
        </authorList>
    </citation>
    <scope>NUCLEOTIDE SEQUENCE [LARGE SCALE GENOMIC DNA]</scope>
    <source>
        <strain evidence="3 4">DCMF</strain>
    </source>
</reference>
<gene>
    <name evidence="2" type="primary">rsfS</name>
    <name evidence="3" type="ORF">DCMF_12380</name>
</gene>
<protein>
    <recommendedName>
        <fullName evidence="2">Ribosomal silencing factor RsfS</fullName>
    </recommendedName>
</protein>
<dbReference type="GO" id="GO:0017148">
    <property type="term" value="P:negative regulation of translation"/>
    <property type="evidence" value="ECO:0007669"/>
    <property type="project" value="UniProtKB-UniRule"/>
</dbReference>
<dbReference type="OrthoDB" id="9793681at2"/>
<dbReference type="GO" id="GO:0005737">
    <property type="term" value="C:cytoplasm"/>
    <property type="evidence" value="ECO:0007669"/>
    <property type="project" value="UniProtKB-SubCell"/>
</dbReference>
<keyword evidence="2" id="KW-0810">Translation regulation</keyword>